<keyword evidence="4" id="KW-1185">Reference proteome</keyword>
<evidence type="ECO:0000256" key="2">
    <source>
        <dbReference type="SAM" id="Phobius"/>
    </source>
</evidence>
<evidence type="ECO:0000313" key="3">
    <source>
        <dbReference type="EMBL" id="SCL58991.1"/>
    </source>
</evidence>
<dbReference type="EMBL" id="FMHY01000002">
    <property type="protein sequence ID" value="SCL58991.1"/>
    <property type="molecule type" value="Genomic_DNA"/>
</dbReference>
<protein>
    <submittedName>
        <fullName evidence="3">Uncharacterized protein</fullName>
    </submittedName>
</protein>
<keyword evidence="2" id="KW-1133">Transmembrane helix</keyword>
<dbReference type="CDD" id="cd00161">
    <property type="entry name" value="beta-trefoil_Ricin-like"/>
    <property type="match status" value="1"/>
</dbReference>
<dbReference type="AlphaFoldDB" id="A0A1C6UY93"/>
<accession>A0A1C6UY93</accession>
<keyword evidence="2" id="KW-0812">Transmembrane</keyword>
<evidence type="ECO:0000256" key="1">
    <source>
        <dbReference type="SAM" id="MobiDB-lite"/>
    </source>
</evidence>
<dbReference type="Proteomes" id="UP000199696">
    <property type="component" value="Unassembled WGS sequence"/>
</dbReference>
<dbReference type="RefSeq" id="WP_091120329.1">
    <property type="nucleotide sequence ID" value="NZ_FMHY01000002.1"/>
</dbReference>
<reference evidence="4" key="1">
    <citation type="submission" date="2016-06" db="EMBL/GenBank/DDBJ databases">
        <authorList>
            <person name="Varghese N."/>
            <person name="Submissions Spin"/>
        </authorList>
    </citation>
    <scope>NUCLEOTIDE SEQUENCE [LARGE SCALE GENOMIC DNA]</scope>
    <source>
        <strain evidence="4">DSM 44814</strain>
    </source>
</reference>
<dbReference type="SUPFAM" id="SSF50370">
    <property type="entry name" value="Ricin B-like lectins"/>
    <property type="match status" value="1"/>
</dbReference>
<name>A0A1C6UY93_9ACTN</name>
<sequence>MAGPPRPEEAQDAAELVAALRRLRLWSGLAYRELERKAAADGAVLPSSTIATALGRPTLPREQLVEMLVRACGLGDAEVDRWLAARKRIAMLDESSPQAGAQSVAVEPTEPEPALSSAPPEPGPSRARRSRRPALLALVTGLVLVGLGVGGYALSIDEDRTATTRTPAADAATSGLGPPIGDAGSFVQIRAAHSPELCLSEGRDERGRYPNAVAALRPCQAVPPRTFLEPVGAELVFIKWLSPTEGTGCLTLLTDGVAENLLEPQNECSEVRYQQLFRFERLGRAPTDRYRLRSAHTGRCIGLLDDTATAGATAVQEDCTKAPEQEFLIDLLPSA</sequence>
<dbReference type="Gene3D" id="2.80.10.50">
    <property type="match status" value="1"/>
</dbReference>
<gene>
    <name evidence="3" type="ORF">GA0070604_3955</name>
</gene>
<organism evidence="3 4">
    <name type="scientific">Micromonospora eburnea</name>
    <dbReference type="NCBI Taxonomy" id="227316"/>
    <lineage>
        <taxon>Bacteria</taxon>
        <taxon>Bacillati</taxon>
        <taxon>Actinomycetota</taxon>
        <taxon>Actinomycetes</taxon>
        <taxon>Micromonosporales</taxon>
        <taxon>Micromonosporaceae</taxon>
        <taxon>Micromonospora</taxon>
    </lineage>
</organism>
<dbReference type="STRING" id="227316.GA0070604_3955"/>
<evidence type="ECO:0000313" key="4">
    <source>
        <dbReference type="Proteomes" id="UP000199696"/>
    </source>
</evidence>
<feature type="transmembrane region" description="Helical" evidence="2">
    <location>
        <begin position="134"/>
        <end position="154"/>
    </location>
</feature>
<keyword evidence="2" id="KW-0472">Membrane</keyword>
<dbReference type="InterPro" id="IPR035992">
    <property type="entry name" value="Ricin_B-like_lectins"/>
</dbReference>
<dbReference type="OrthoDB" id="3406160at2"/>
<proteinExistence type="predicted"/>
<feature type="region of interest" description="Disordered" evidence="1">
    <location>
        <begin position="94"/>
        <end position="129"/>
    </location>
</feature>